<proteinExistence type="inferred from homology"/>
<dbReference type="InterPro" id="IPR004045">
    <property type="entry name" value="Glutathione_S-Trfase_N"/>
</dbReference>
<comment type="similarity">
    <text evidence="1">Belongs to the GST superfamily. Zeta family.</text>
</comment>
<dbReference type="Gene3D" id="3.40.30.10">
    <property type="entry name" value="Glutaredoxin"/>
    <property type="match status" value="1"/>
</dbReference>
<dbReference type="GO" id="GO:0005737">
    <property type="term" value="C:cytoplasm"/>
    <property type="evidence" value="ECO:0007669"/>
    <property type="project" value="InterPro"/>
</dbReference>
<dbReference type="PROSITE" id="PS50405">
    <property type="entry name" value="GST_CTER"/>
    <property type="match status" value="1"/>
</dbReference>
<dbReference type="Proteomes" id="UP000077787">
    <property type="component" value="Chromosome"/>
</dbReference>
<dbReference type="PANTHER" id="PTHR42673:SF21">
    <property type="entry name" value="GLUTATHIONE S-TRANSFERASE YFCF"/>
    <property type="match status" value="1"/>
</dbReference>
<dbReference type="eggNOG" id="COG0625">
    <property type="taxonomic scope" value="Bacteria"/>
</dbReference>
<dbReference type="GO" id="GO:0004364">
    <property type="term" value="F:glutathione transferase activity"/>
    <property type="evidence" value="ECO:0007669"/>
    <property type="project" value="TreeGrafter"/>
</dbReference>
<reference evidence="4 5" key="1">
    <citation type="submission" date="2016-05" db="EMBL/GenBank/DDBJ databases">
        <title>Genome sequence of Pseudomonas stutzeri 273 and identification of the exopolysaccharide biosynthesis locus.</title>
        <authorList>
            <person name="Wu S."/>
            <person name="Sun C."/>
        </authorList>
    </citation>
    <scope>NUCLEOTIDE SEQUENCE [LARGE SCALE GENOMIC DNA]</scope>
    <source>
        <strain evidence="4 5">273</strain>
    </source>
</reference>
<dbReference type="GO" id="GO:0006749">
    <property type="term" value="P:glutathione metabolic process"/>
    <property type="evidence" value="ECO:0007669"/>
    <property type="project" value="TreeGrafter"/>
</dbReference>
<dbReference type="GO" id="GO:0016034">
    <property type="term" value="F:maleylacetoacetate isomerase activity"/>
    <property type="evidence" value="ECO:0007669"/>
    <property type="project" value="TreeGrafter"/>
</dbReference>
<dbReference type="InterPro" id="IPR005955">
    <property type="entry name" value="GST_Zeta"/>
</dbReference>
<dbReference type="InterPro" id="IPR010987">
    <property type="entry name" value="Glutathione-S-Trfase_C-like"/>
</dbReference>
<dbReference type="SUPFAM" id="SSF47616">
    <property type="entry name" value="GST C-terminal domain-like"/>
    <property type="match status" value="1"/>
</dbReference>
<evidence type="ECO:0000259" key="2">
    <source>
        <dbReference type="PROSITE" id="PS50404"/>
    </source>
</evidence>
<dbReference type="RefSeq" id="WP_045430182.1">
    <property type="nucleotide sequence ID" value="NZ_CP015641.1"/>
</dbReference>
<gene>
    <name evidence="4" type="ORF">PS273GM_12230</name>
</gene>
<dbReference type="OrthoDB" id="509852at2"/>
<dbReference type="Pfam" id="PF02798">
    <property type="entry name" value="GST_N"/>
    <property type="match status" value="1"/>
</dbReference>
<dbReference type="InterPro" id="IPR036282">
    <property type="entry name" value="Glutathione-S-Trfase_C_sf"/>
</dbReference>
<organism evidence="4 5">
    <name type="scientific">Stutzerimonas stutzeri</name>
    <name type="common">Pseudomonas stutzeri</name>
    <dbReference type="NCBI Taxonomy" id="316"/>
    <lineage>
        <taxon>Bacteria</taxon>
        <taxon>Pseudomonadati</taxon>
        <taxon>Pseudomonadota</taxon>
        <taxon>Gammaproteobacteria</taxon>
        <taxon>Pseudomonadales</taxon>
        <taxon>Pseudomonadaceae</taxon>
        <taxon>Stutzerimonas</taxon>
    </lineage>
</organism>
<dbReference type="InterPro" id="IPR034333">
    <property type="entry name" value="GST_Zeta_N"/>
</dbReference>
<sequence length="226" mass="24939">MSSETTTTAGSSPTLKLYGYWRSSAAYRARIALNLKGLAFENLPVHLVKDGGQQRSADYKALNPQGLVPLLVDGDERISQSLAILEYLEEVFPLPALLPDEPADRARVRSLALHIACDLHPLNNLRVLQYLSGPLGIEDEAKQQWIQHWIHTGLASVEEGLAAFDGKLSLGRRPGYLEACLIPQVYNARRFACDLSAYPRILQMTEQCESLEAFANAAPEVQPDAQ</sequence>
<dbReference type="EMBL" id="CP015641">
    <property type="protein sequence ID" value="ANF25856.1"/>
    <property type="molecule type" value="Genomic_DNA"/>
</dbReference>
<dbReference type="SFLD" id="SFLDS00019">
    <property type="entry name" value="Glutathione_Transferase_(cytos"/>
    <property type="match status" value="1"/>
</dbReference>
<dbReference type="PROSITE" id="PS50404">
    <property type="entry name" value="GST_NTER"/>
    <property type="match status" value="1"/>
</dbReference>
<dbReference type="NCBIfam" id="TIGR01262">
    <property type="entry name" value="maiA"/>
    <property type="match status" value="1"/>
</dbReference>
<accession>A0A172WR74</accession>
<dbReference type="CDD" id="cd03042">
    <property type="entry name" value="GST_N_Zeta"/>
    <property type="match status" value="1"/>
</dbReference>
<dbReference type="PANTHER" id="PTHR42673">
    <property type="entry name" value="MALEYLACETOACETATE ISOMERASE"/>
    <property type="match status" value="1"/>
</dbReference>
<keyword evidence="4" id="KW-0413">Isomerase</keyword>
<dbReference type="InterPro" id="IPR034330">
    <property type="entry name" value="GST_Zeta_C"/>
</dbReference>
<dbReference type="GO" id="GO:0006559">
    <property type="term" value="P:L-phenylalanine catabolic process"/>
    <property type="evidence" value="ECO:0007669"/>
    <property type="project" value="TreeGrafter"/>
</dbReference>
<evidence type="ECO:0000313" key="5">
    <source>
        <dbReference type="Proteomes" id="UP000077787"/>
    </source>
</evidence>
<dbReference type="AlphaFoldDB" id="A0A172WR74"/>
<dbReference type="InterPro" id="IPR036249">
    <property type="entry name" value="Thioredoxin-like_sf"/>
</dbReference>
<name>A0A172WR74_STUST</name>
<feature type="domain" description="GST N-terminal" evidence="2">
    <location>
        <begin position="13"/>
        <end position="96"/>
    </location>
</feature>
<dbReference type="Gene3D" id="1.20.1050.10">
    <property type="match status" value="1"/>
</dbReference>
<dbReference type="CDD" id="cd03191">
    <property type="entry name" value="GST_C_Zeta"/>
    <property type="match status" value="1"/>
</dbReference>
<protein>
    <submittedName>
        <fullName evidence="4">Maleylacetoacetate isomerase</fullName>
    </submittedName>
</protein>
<dbReference type="InterPro" id="IPR040079">
    <property type="entry name" value="Glutathione_S-Trfase"/>
</dbReference>
<dbReference type="SFLD" id="SFLDG00358">
    <property type="entry name" value="Main_(cytGST)"/>
    <property type="match status" value="1"/>
</dbReference>
<evidence type="ECO:0000259" key="3">
    <source>
        <dbReference type="PROSITE" id="PS50405"/>
    </source>
</evidence>
<evidence type="ECO:0000256" key="1">
    <source>
        <dbReference type="ARBA" id="ARBA00010007"/>
    </source>
</evidence>
<dbReference type="SUPFAM" id="SSF52833">
    <property type="entry name" value="Thioredoxin-like"/>
    <property type="match status" value="1"/>
</dbReference>
<feature type="domain" description="GST C-terminal" evidence="3">
    <location>
        <begin position="101"/>
        <end position="226"/>
    </location>
</feature>
<evidence type="ECO:0000313" key="4">
    <source>
        <dbReference type="EMBL" id="ANF25856.1"/>
    </source>
</evidence>